<dbReference type="CDD" id="cd00130">
    <property type="entry name" value="PAS"/>
    <property type="match status" value="1"/>
</dbReference>
<dbReference type="Gene3D" id="1.10.287.130">
    <property type="match status" value="1"/>
</dbReference>
<evidence type="ECO:0000256" key="6">
    <source>
        <dbReference type="ARBA" id="ARBA00022777"/>
    </source>
</evidence>
<evidence type="ECO:0000256" key="3">
    <source>
        <dbReference type="ARBA" id="ARBA00022553"/>
    </source>
</evidence>
<dbReference type="Proteomes" id="UP001526147">
    <property type="component" value="Unassembled WGS sequence"/>
</dbReference>
<dbReference type="GO" id="GO:0005524">
    <property type="term" value="F:ATP binding"/>
    <property type="evidence" value="ECO:0007669"/>
    <property type="project" value="UniProtKB-KW"/>
</dbReference>
<comment type="catalytic activity">
    <reaction evidence="1">
        <text>ATP + protein L-histidine = ADP + protein N-phospho-L-histidine.</text>
        <dbReference type="EC" id="2.7.13.3"/>
    </reaction>
</comment>
<dbReference type="Pfam" id="PF00512">
    <property type="entry name" value="HisKA"/>
    <property type="match status" value="1"/>
</dbReference>
<evidence type="ECO:0000313" key="13">
    <source>
        <dbReference type="Proteomes" id="UP001526147"/>
    </source>
</evidence>
<dbReference type="InterPro" id="IPR003594">
    <property type="entry name" value="HATPase_dom"/>
</dbReference>
<dbReference type="SUPFAM" id="SSF55874">
    <property type="entry name" value="ATPase domain of HSP90 chaperone/DNA topoisomerase II/histidine kinase"/>
    <property type="match status" value="1"/>
</dbReference>
<dbReference type="PANTHER" id="PTHR43102">
    <property type="entry name" value="SLR1143 PROTEIN"/>
    <property type="match status" value="1"/>
</dbReference>
<dbReference type="InterPro" id="IPR005467">
    <property type="entry name" value="His_kinase_dom"/>
</dbReference>
<evidence type="ECO:0000259" key="11">
    <source>
        <dbReference type="PROSITE" id="PS50113"/>
    </source>
</evidence>
<dbReference type="Pfam" id="PF02518">
    <property type="entry name" value="HATPase_c"/>
    <property type="match status" value="1"/>
</dbReference>
<dbReference type="RefSeq" id="WP_264143686.1">
    <property type="nucleotide sequence ID" value="NZ_JAOYEY010000044.1"/>
</dbReference>
<dbReference type="PRINTS" id="PR00344">
    <property type="entry name" value="BCTRLSENSOR"/>
</dbReference>
<dbReference type="Pfam" id="PF08447">
    <property type="entry name" value="PAS_3"/>
    <property type="match status" value="1"/>
</dbReference>
<evidence type="ECO:0000256" key="1">
    <source>
        <dbReference type="ARBA" id="ARBA00000085"/>
    </source>
</evidence>
<keyword evidence="4" id="KW-0808">Transferase</keyword>
<dbReference type="Gene3D" id="3.30.565.10">
    <property type="entry name" value="Histidine kinase-like ATPase, C-terminal domain"/>
    <property type="match status" value="1"/>
</dbReference>
<dbReference type="InterPro" id="IPR029016">
    <property type="entry name" value="GAF-like_dom_sf"/>
</dbReference>
<comment type="caution">
    <text evidence="12">The sequence shown here is derived from an EMBL/GenBank/DDBJ whole genome shotgun (WGS) entry which is preliminary data.</text>
</comment>
<dbReference type="NCBIfam" id="TIGR00229">
    <property type="entry name" value="sensory_box"/>
    <property type="match status" value="1"/>
</dbReference>
<reference evidence="12 13" key="1">
    <citation type="submission" date="2022-10" db="EMBL/GenBank/DDBJ databases">
        <title>Draft genome assembly of moderately radiation resistant bacterium Metabacillus halosaccharovorans.</title>
        <authorList>
            <person name="Pal S."/>
            <person name="Gopinathan A."/>
        </authorList>
    </citation>
    <scope>NUCLEOTIDE SEQUENCE [LARGE SCALE GENOMIC DNA]</scope>
    <source>
        <strain evidence="12 13">VITHBRA001</strain>
    </source>
</reference>
<dbReference type="InterPro" id="IPR013655">
    <property type="entry name" value="PAS_fold_3"/>
</dbReference>
<keyword evidence="13" id="KW-1185">Reference proteome</keyword>
<dbReference type="SUPFAM" id="SSF47384">
    <property type="entry name" value="Homodimeric domain of signal transducing histidine kinase"/>
    <property type="match status" value="1"/>
</dbReference>
<dbReference type="InterPro" id="IPR000700">
    <property type="entry name" value="PAS-assoc_C"/>
</dbReference>
<dbReference type="SMART" id="SM00388">
    <property type="entry name" value="HisKA"/>
    <property type="match status" value="1"/>
</dbReference>
<dbReference type="InterPro" id="IPR035965">
    <property type="entry name" value="PAS-like_dom_sf"/>
</dbReference>
<dbReference type="CDD" id="cd00082">
    <property type="entry name" value="HisKA"/>
    <property type="match status" value="1"/>
</dbReference>
<dbReference type="InterPro" id="IPR003661">
    <property type="entry name" value="HisK_dim/P_dom"/>
</dbReference>
<dbReference type="InterPro" id="IPR000014">
    <property type="entry name" value="PAS"/>
</dbReference>
<dbReference type="PROSITE" id="PS50112">
    <property type="entry name" value="PAS"/>
    <property type="match status" value="1"/>
</dbReference>
<evidence type="ECO:0000256" key="2">
    <source>
        <dbReference type="ARBA" id="ARBA00012438"/>
    </source>
</evidence>
<dbReference type="SMART" id="SM00091">
    <property type="entry name" value="PAS"/>
    <property type="match status" value="1"/>
</dbReference>
<sequence>MVSIFKLEEIFKGKSSSFLEKEERRLIELYSLNLIHTPNEQSFDRITELASRIFQAPISLISLLTEDKQWFKSCVGLTRELLSERSTNRDESICQHVLLDGDPLVIEDTHLDERFKHNPLVIQHHIRFYAGAPIITKNHHIIGTLCIIDVKPRTFTQDELQTLVDLSKWVNTEIELRADLLERTMNEQSIRTLYEVTSNNCLTFHEKLKRLLKIGCERFRLADGNISKITGDVYEIIQTLSMSSNFRKTSDVFPLHQTCVGKVIERLEPVHIKQSALEIESTMINEYVGAPIFVNNAFYGTFCFFSTDQTFRTITNSDLEFLQLMTQWVGYEIERLLVHTELSESQERFQQIANNIKDAFWIFDVEENRLLYMSSAWEEITGRTCEQFIEDKTLWDNIMLPEDRDETMEQFQNVGKNKEFDYRLTHTDGTIRWVRNRIVPVYNKDGDLFRVVGVAADITDAKINQDLIRKSDKLAAVSQLAASIAHEIRNPLTSVKGFIQLKHNESCSFKELILSELGQIEDFINEILILANSHLGIQLNHHNVIDIMSEVLHANKEVSQLFHITFEYDPRANVEIICDENQLKLVFQNILSNAIESMSNGGTIHIGIGMENEEYIYIHVKDQGVGIAQERIAKLGEPYYSNKEKGSGLGLMISYKIIENHKGKIFFTSEVEKGTTVKIILPIEHLA</sequence>
<dbReference type="SUPFAM" id="SSF55785">
    <property type="entry name" value="PYP-like sensor domain (PAS domain)"/>
    <property type="match status" value="1"/>
</dbReference>
<feature type="domain" description="PAC" evidence="11">
    <location>
        <begin position="418"/>
        <end position="470"/>
    </location>
</feature>
<dbReference type="Gene3D" id="3.30.450.40">
    <property type="match status" value="2"/>
</dbReference>
<dbReference type="Pfam" id="PF01590">
    <property type="entry name" value="GAF"/>
    <property type="match status" value="2"/>
</dbReference>
<dbReference type="PROSITE" id="PS50109">
    <property type="entry name" value="HIS_KIN"/>
    <property type="match status" value="1"/>
</dbReference>
<accession>A0ABT3DJT2</accession>
<keyword evidence="5" id="KW-0547">Nucleotide-binding</keyword>
<evidence type="ECO:0000256" key="4">
    <source>
        <dbReference type="ARBA" id="ARBA00022679"/>
    </source>
</evidence>
<feature type="domain" description="PAS" evidence="10">
    <location>
        <begin position="345"/>
        <end position="418"/>
    </location>
</feature>
<dbReference type="Gene3D" id="3.30.450.20">
    <property type="entry name" value="PAS domain"/>
    <property type="match status" value="1"/>
</dbReference>
<dbReference type="SMART" id="SM00065">
    <property type="entry name" value="GAF"/>
    <property type="match status" value="1"/>
</dbReference>
<dbReference type="PANTHER" id="PTHR43102:SF2">
    <property type="entry name" value="GAF DOMAIN-CONTAINING PROTEIN"/>
    <property type="match status" value="1"/>
</dbReference>
<evidence type="ECO:0000256" key="8">
    <source>
        <dbReference type="ARBA" id="ARBA00023012"/>
    </source>
</evidence>
<feature type="domain" description="Histidine kinase" evidence="9">
    <location>
        <begin position="483"/>
        <end position="685"/>
    </location>
</feature>
<dbReference type="InterPro" id="IPR003018">
    <property type="entry name" value="GAF"/>
</dbReference>
<dbReference type="InterPro" id="IPR001610">
    <property type="entry name" value="PAC"/>
</dbReference>
<evidence type="ECO:0000256" key="5">
    <source>
        <dbReference type="ARBA" id="ARBA00022741"/>
    </source>
</evidence>
<dbReference type="EMBL" id="JAOYEY010000044">
    <property type="protein sequence ID" value="MCV9887291.1"/>
    <property type="molecule type" value="Genomic_DNA"/>
</dbReference>
<dbReference type="SMART" id="SM00086">
    <property type="entry name" value="PAC"/>
    <property type="match status" value="1"/>
</dbReference>
<protein>
    <recommendedName>
        <fullName evidence="2">histidine kinase</fullName>
        <ecNumber evidence="2">2.7.13.3</ecNumber>
    </recommendedName>
</protein>
<keyword evidence="6" id="KW-0418">Kinase</keyword>
<evidence type="ECO:0000256" key="7">
    <source>
        <dbReference type="ARBA" id="ARBA00022840"/>
    </source>
</evidence>
<dbReference type="InterPro" id="IPR036890">
    <property type="entry name" value="HATPase_C_sf"/>
</dbReference>
<proteinExistence type="predicted"/>
<evidence type="ECO:0000259" key="9">
    <source>
        <dbReference type="PROSITE" id="PS50109"/>
    </source>
</evidence>
<dbReference type="PROSITE" id="PS50113">
    <property type="entry name" value="PAC"/>
    <property type="match status" value="1"/>
</dbReference>
<dbReference type="EC" id="2.7.13.3" evidence="2"/>
<name>A0ABT3DJT2_9BACI</name>
<evidence type="ECO:0000259" key="10">
    <source>
        <dbReference type="PROSITE" id="PS50112"/>
    </source>
</evidence>
<dbReference type="SMART" id="SM00387">
    <property type="entry name" value="HATPase_c"/>
    <property type="match status" value="1"/>
</dbReference>
<evidence type="ECO:0000313" key="12">
    <source>
        <dbReference type="EMBL" id="MCV9887291.1"/>
    </source>
</evidence>
<keyword evidence="7 12" id="KW-0067">ATP-binding</keyword>
<dbReference type="InterPro" id="IPR004358">
    <property type="entry name" value="Sig_transdc_His_kin-like_C"/>
</dbReference>
<organism evidence="12 13">
    <name type="scientific">Metabacillus halosaccharovorans</name>
    <dbReference type="NCBI Taxonomy" id="930124"/>
    <lineage>
        <taxon>Bacteria</taxon>
        <taxon>Bacillati</taxon>
        <taxon>Bacillota</taxon>
        <taxon>Bacilli</taxon>
        <taxon>Bacillales</taxon>
        <taxon>Bacillaceae</taxon>
        <taxon>Metabacillus</taxon>
    </lineage>
</organism>
<keyword evidence="3" id="KW-0597">Phosphoprotein</keyword>
<dbReference type="InterPro" id="IPR036097">
    <property type="entry name" value="HisK_dim/P_sf"/>
</dbReference>
<gene>
    <name evidence="12" type="ORF">OIH86_16750</name>
</gene>
<keyword evidence="8" id="KW-0902">Two-component regulatory system</keyword>
<dbReference type="SUPFAM" id="SSF55781">
    <property type="entry name" value="GAF domain-like"/>
    <property type="match status" value="2"/>
</dbReference>